<dbReference type="PROSITE" id="PS50164">
    <property type="entry name" value="GIY_YIG"/>
    <property type="match status" value="1"/>
</dbReference>
<protein>
    <recommendedName>
        <fullName evidence="2">GIY-YIG domain-containing protein</fullName>
    </recommendedName>
</protein>
<dbReference type="Proteomes" id="UP000236641">
    <property type="component" value="Unassembled WGS sequence"/>
</dbReference>
<dbReference type="CDD" id="cd10456">
    <property type="entry name" value="GIY-YIG_UPF0213"/>
    <property type="match status" value="1"/>
</dbReference>
<dbReference type="SMART" id="SM00465">
    <property type="entry name" value="GIYc"/>
    <property type="match status" value="1"/>
</dbReference>
<dbReference type="SUPFAM" id="SSF82771">
    <property type="entry name" value="GIY-YIG endonuclease"/>
    <property type="match status" value="1"/>
</dbReference>
<keyword evidence="4" id="KW-1185">Reference proteome</keyword>
<feature type="domain" description="GIY-YIG" evidence="2">
    <location>
        <begin position="2"/>
        <end position="78"/>
    </location>
</feature>
<dbReference type="RefSeq" id="WP_103052161.1">
    <property type="nucleotide sequence ID" value="NZ_POWF01000004.1"/>
</dbReference>
<dbReference type="InterPro" id="IPR035901">
    <property type="entry name" value="GIY-YIG_endonuc_sf"/>
</dbReference>
<organism evidence="3 4">
    <name type="scientific">Hanstruepera neustonica</name>
    <dbReference type="NCBI Taxonomy" id="1445657"/>
    <lineage>
        <taxon>Bacteria</taxon>
        <taxon>Pseudomonadati</taxon>
        <taxon>Bacteroidota</taxon>
        <taxon>Flavobacteriia</taxon>
        <taxon>Flavobacteriales</taxon>
        <taxon>Flavobacteriaceae</taxon>
        <taxon>Hanstruepera</taxon>
    </lineage>
</organism>
<evidence type="ECO:0000313" key="4">
    <source>
        <dbReference type="Proteomes" id="UP000236641"/>
    </source>
</evidence>
<accession>A0A2K1DYN1</accession>
<comment type="caution">
    <text evidence="3">The sequence shown here is derived from an EMBL/GenBank/DDBJ whole genome shotgun (WGS) entry which is preliminary data.</text>
</comment>
<dbReference type="PANTHER" id="PTHR34477:SF1">
    <property type="entry name" value="UPF0213 PROTEIN YHBQ"/>
    <property type="match status" value="1"/>
</dbReference>
<evidence type="ECO:0000256" key="1">
    <source>
        <dbReference type="ARBA" id="ARBA00007435"/>
    </source>
</evidence>
<name>A0A2K1DYN1_9FLAO</name>
<sequence length="117" mass="13750">MKLYYVYILLCSDGLTYTGVTNNLSRRMEEHNKGLNKTCFTYKRRPLKLIFNQEFNDAEQAIFFEKKIKKWSAKKKLALANKEYDLLQLLAQCRNETHSKNLNSKIGLDSARPDKHC</sequence>
<dbReference type="Pfam" id="PF01541">
    <property type="entry name" value="GIY-YIG"/>
    <property type="match status" value="1"/>
</dbReference>
<dbReference type="InterPro" id="IPR050190">
    <property type="entry name" value="UPF0213_domain"/>
</dbReference>
<dbReference type="EMBL" id="POWF01000004">
    <property type="protein sequence ID" value="PNQ73121.1"/>
    <property type="molecule type" value="Genomic_DNA"/>
</dbReference>
<proteinExistence type="inferred from homology"/>
<gene>
    <name evidence="3" type="ORF">C1T31_09025</name>
</gene>
<dbReference type="Gene3D" id="3.40.1440.10">
    <property type="entry name" value="GIY-YIG endonuclease"/>
    <property type="match status" value="1"/>
</dbReference>
<dbReference type="PANTHER" id="PTHR34477">
    <property type="entry name" value="UPF0213 PROTEIN YHBQ"/>
    <property type="match status" value="1"/>
</dbReference>
<reference evidence="3 4" key="1">
    <citation type="submission" date="2018-01" db="EMBL/GenBank/DDBJ databases">
        <title>The draft genome of Hanstruepera neustonica JCM19743.</title>
        <authorList>
            <person name="He R.-H."/>
            <person name="Du Z.-J."/>
        </authorList>
    </citation>
    <scope>NUCLEOTIDE SEQUENCE [LARGE SCALE GENOMIC DNA]</scope>
    <source>
        <strain evidence="3 4">JCM19743</strain>
    </source>
</reference>
<dbReference type="AlphaFoldDB" id="A0A2K1DYN1"/>
<dbReference type="OrthoDB" id="1495241at2"/>
<comment type="similarity">
    <text evidence="1">Belongs to the UPF0213 family.</text>
</comment>
<evidence type="ECO:0000313" key="3">
    <source>
        <dbReference type="EMBL" id="PNQ73121.1"/>
    </source>
</evidence>
<dbReference type="InterPro" id="IPR000305">
    <property type="entry name" value="GIY-YIG_endonuc"/>
</dbReference>
<evidence type="ECO:0000259" key="2">
    <source>
        <dbReference type="PROSITE" id="PS50164"/>
    </source>
</evidence>